<dbReference type="AlphaFoldDB" id="A0A1Y5PQ95"/>
<protein>
    <submittedName>
        <fullName evidence="6">Transcriptional regulator</fullName>
    </submittedName>
</protein>
<dbReference type="PANTHER" id="PTHR47506:SF1">
    <property type="entry name" value="HTH-TYPE TRANSCRIPTIONAL REGULATOR YJDC"/>
    <property type="match status" value="1"/>
</dbReference>
<feature type="domain" description="HTH tetR-type" evidence="5">
    <location>
        <begin position="9"/>
        <end position="69"/>
    </location>
</feature>
<dbReference type="GO" id="GO:0003677">
    <property type="term" value="F:DNA binding"/>
    <property type="evidence" value="ECO:0007669"/>
    <property type="project" value="UniProtKB-UniRule"/>
</dbReference>
<dbReference type="PANTHER" id="PTHR47506">
    <property type="entry name" value="TRANSCRIPTIONAL REGULATORY PROTEIN"/>
    <property type="match status" value="1"/>
</dbReference>
<dbReference type="SUPFAM" id="SSF48498">
    <property type="entry name" value="Tetracyclin repressor-like, C-terminal domain"/>
    <property type="match status" value="1"/>
</dbReference>
<evidence type="ECO:0000259" key="5">
    <source>
        <dbReference type="PROSITE" id="PS50977"/>
    </source>
</evidence>
<keyword evidence="2 4" id="KW-0238">DNA-binding</keyword>
<dbReference type="InterPro" id="IPR001647">
    <property type="entry name" value="HTH_TetR"/>
</dbReference>
<feature type="DNA-binding region" description="H-T-H motif" evidence="4">
    <location>
        <begin position="32"/>
        <end position="51"/>
    </location>
</feature>
<sequence length="191" mass="20761">MGDMARPKEFDVEAAVDAAVEIFREHGFEGTSAQMLVDTMKIGRQSLYDTFGDKWGLYCAAVRHYSQGEVREHIEVLDRHDRAIEGIRAMLERVAAEAERPCLGVGSITEFGCTRPELVKIRQASGDILGRALAKALGAARDQGDLAADLDIDQLVTFLIATISAIRLTARGGAGRDQVSGLADLAMRSLR</sequence>
<reference evidence="6" key="1">
    <citation type="submission" date="2016-03" db="EMBL/GenBank/DDBJ databases">
        <authorList>
            <person name="Ploux O."/>
        </authorList>
    </citation>
    <scope>NUCLEOTIDE SEQUENCE</scope>
    <source>
        <strain evidence="6">UC10</strain>
    </source>
</reference>
<dbReference type="Gene3D" id="1.10.357.10">
    <property type="entry name" value="Tetracycline Repressor, domain 2"/>
    <property type="match status" value="1"/>
</dbReference>
<dbReference type="InterPro" id="IPR011075">
    <property type="entry name" value="TetR_C"/>
</dbReference>
<dbReference type="PROSITE" id="PS50977">
    <property type="entry name" value="HTH_TETR_2"/>
    <property type="match status" value="1"/>
</dbReference>
<evidence type="ECO:0000256" key="4">
    <source>
        <dbReference type="PROSITE-ProRule" id="PRU00335"/>
    </source>
</evidence>
<dbReference type="SUPFAM" id="SSF46689">
    <property type="entry name" value="Homeodomain-like"/>
    <property type="match status" value="1"/>
</dbReference>
<evidence type="ECO:0000313" key="6">
    <source>
        <dbReference type="EMBL" id="SBV32193.1"/>
    </source>
</evidence>
<accession>A0A1Y5PQ95</accession>
<evidence type="ECO:0000256" key="2">
    <source>
        <dbReference type="ARBA" id="ARBA00023125"/>
    </source>
</evidence>
<evidence type="ECO:0000256" key="1">
    <source>
        <dbReference type="ARBA" id="ARBA00023015"/>
    </source>
</evidence>
<name>A0A1Y5PQ95_9SPHN</name>
<gene>
    <name evidence="6" type="ORF">SPPYR_1073</name>
</gene>
<dbReference type="InterPro" id="IPR036271">
    <property type="entry name" value="Tet_transcr_reg_TetR-rel_C_sf"/>
</dbReference>
<dbReference type="Pfam" id="PF00440">
    <property type="entry name" value="TetR_N"/>
    <property type="match status" value="1"/>
</dbReference>
<proteinExistence type="predicted"/>
<dbReference type="EMBL" id="LT598653">
    <property type="protein sequence ID" value="SBV32193.1"/>
    <property type="molecule type" value="Genomic_DNA"/>
</dbReference>
<keyword evidence="3" id="KW-0804">Transcription</keyword>
<dbReference type="KEGG" id="sphu:SPPYR_1073"/>
<evidence type="ECO:0000256" key="3">
    <source>
        <dbReference type="ARBA" id="ARBA00023163"/>
    </source>
</evidence>
<keyword evidence="1" id="KW-0805">Transcription regulation</keyword>
<dbReference type="Pfam" id="PF16925">
    <property type="entry name" value="TetR_C_13"/>
    <property type="match status" value="1"/>
</dbReference>
<dbReference type="Gene3D" id="1.10.10.60">
    <property type="entry name" value="Homeodomain-like"/>
    <property type="match status" value="1"/>
</dbReference>
<dbReference type="RefSeq" id="WP_295324768.1">
    <property type="nucleotide sequence ID" value="NZ_LT598653.1"/>
</dbReference>
<organism evidence="6">
    <name type="scientific">uncultured Sphingopyxis sp</name>
    <dbReference type="NCBI Taxonomy" id="310581"/>
    <lineage>
        <taxon>Bacteria</taxon>
        <taxon>Pseudomonadati</taxon>
        <taxon>Pseudomonadota</taxon>
        <taxon>Alphaproteobacteria</taxon>
        <taxon>Sphingomonadales</taxon>
        <taxon>Sphingomonadaceae</taxon>
        <taxon>Sphingopyxis</taxon>
        <taxon>environmental samples</taxon>
    </lineage>
</organism>
<dbReference type="InterPro" id="IPR009057">
    <property type="entry name" value="Homeodomain-like_sf"/>
</dbReference>